<dbReference type="EMBL" id="CP040442">
    <property type="protein sequence ID" value="QOW09417.1"/>
    <property type="molecule type" value="Genomic_DNA"/>
</dbReference>
<dbReference type="AlphaFoldDB" id="A0A7M2Y599"/>
<evidence type="ECO:0000313" key="1">
    <source>
        <dbReference type="EMBL" id="QOW09417.1"/>
    </source>
</evidence>
<dbReference type="Proteomes" id="UP000594195">
    <property type="component" value="Chromosome"/>
</dbReference>
<evidence type="ECO:0000313" key="2">
    <source>
        <dbReference type="Proteomes" id="UP000594195"/>
    </source>
</evidence>
<sequence>MKNIIKFSLSLFMVVTLMNCNDRNEEDLIQSVDRVKIDSVKVAQDSMDVFTTQTIKTFSNYSTKCEGFYGYDYIHSDEMTRTVSAYKFKTAVACGEEVVHASQINFRPRQTGNYTFKFWNGKNSAGENIWIEKTIKVK</sequence>
<gene>
    <name evidence="1" type="ORF">Q73A0000_03095</name>
</gene>
<protein>
    <submittedName>
        <fullName evidence="1">Uncharacterized protein</fullName>
    </submittedName>
</protein>
<reference evidence="1 2" key="1">
    <citation type="submission" date="2019-05" db="EMBL/GenBank/DDBJ databases">
        <title>Chryseobacterium sp. isolated from King George Island, maritime Antarctica.</title>
        <authorList>
            <person name="Peng X."/>
        </authorList>
    </citation>
    <scope>NUCLEOTIDE SEQUENCE [LARGE SCALE GENOMIC DNA]</scope>
    <source>
        <strain evidence="1 2">7-3A</strain>
    </source>
</reference>
<name>A0A7M2Y599_9FLAO</name>
<keyword evidence="2" id="KW-1185">Reference proteome</keyword>
<organism evidence="1 2">
    <name type="scientific">Kaistella flava</name>
    <name type="common">ex Peng et al. 2021</name>
    <dbReference type="NCBI Taxonomy" id="2038776"/>
    <lineage>
        <taxon>Bacteria</taxon>
        <taxon>Pseudomonadati</taxon>
        <taxon>Bacteroidota</taxon>
        <taxon>Flavobacteriia</taxon>
        <taxon>Flavobacteriales</taxon>
        <taxon>Weeksellaceae</taxon>
        <taxon>Chryseobacterium group</taxon>
        <taxon>Kaistella</taxon>
    </lineage>
</organism>
<dbReference type="KEGG" id="kfa:Q73A0000_03095"/>
<accession>A0A7M2Y599</accession>
<proteinExistence type="predicted"/>
<dbReference type="RefSeq" id="WP_193812631.1">
    <property type="nucleotide sequence ID" value="NZ_CP040442.1"/>
</dbReference>